<dbReference type="PROSITE" id="PS51123">
    <property type="entry name" value="OMPA_2"/>
    <property type="match status" value="1"/>
</dbReference>
<keyword evidence="4" id="KW-0812">Transmembrane</keyword>
<comment type="subcellular location">
    <subcellularLocation>
        <location evidence="1">Cell outer membrane</location>
    </subcellularLocation>
</comment>
<name>A0AAP9XY54_BURGL</name>
<sequence length="569" mass="61186">MRFAQRYRVPLIWLAILAAGLTWLWLPLDGQPSWLAVFGLVLGTAAVAIALSAYERGCTDGSPTLAPALVRSASAAEWPAVMLVVGPHAPLAFARVSGSRRGDDVIWLLVATPDALAGVIDSVRESYQRLPDAVLLPIVADADADEAVLRQEFGRWRRALDESTRYRACSLPCHVAVYASLGHDGDARAAGGEPVWFGYLDAALAGHGGEGAGRQRLMLRHQLDQAWLAAARQAGVARAALGHAVFDWLEHAALLSLVISLANAAPLSLQGMLLADVGPEPRSGHAGVWTQWLTRRTGLHVPIGAPRPDPLPLPGIAAAPREAYGTGVVPRRGVWCNVEFARHERFASPRPMQAALSAVAVTLALSICVSAWQNSLLVRRVSHALDAYRDTPALDIAAKRAAVGALRARFAELERYANQGVPTGLGWGLYRGAPLHEAVRRAIASWRPASGVTLDQLSLFDSGRATLKRDAIPKLRNVLGRILANRDQRVLIAGHTDDVGSPEANLKLSQARALAIRDWFVRVGALPVTRFAIQAYGDTRPIADNLTPQGRAMNRRVEILFIPDPGAHS</sequence>
<dbReference type="CDD" id="cd07185">
    <property type="entry name" value="OmpA_C-like"/>
    <property type="match status" value="1"/>
</dbReference>
<dbReference type="InterPro" id="IPR006665">
    <property type="entry name" value="OmpA-like"/>
</dbReference>
<gene>
    <name evidence="6" type="ORF">I6H06_04115</name>
</gene>
<dbReference type="Pfam" id="PF00691">
    <property type="entry name" value="OmpA"/>
    <property type="match status" value="1"/>
</dbReference>
<evidence type="ECO:0000313" key="6">
    <source>
        <dbReference type="EMBL" id="QPQ90921.1"/>
    </source>
</evidence>
<dbReference type="InterPro" id="IPR006664">
    <property type="entry name" value="OMP_bac"/>
</dbReference>
<dbReference type="EMBL" id="CP065600">
    <property type="protein sequence ID" value="QPQ90921.1"/>
    <property type="molecule type" value="Genomic_DNA"/>
</dbReference>
<keyword evidence="4" id="KW-1133">Transmembrane helix</keyword>
<dbReference type="PANTHER" id="PTHR30329">
    <property type="entry name" value="STATOR ELEMENT OF FLAGELLAR MOTOR COMPLEX"/>
    <property type="match status" value="1"/>
</dbReference>
<dbReference type="Proteomes" id="UP000594892">
    <property type="component" value="Chromosome 1"/>
</dbReference>
<protein>
    <submittedName>
        <fullName evidence="6">OmpA family protein</fullName>
    </submittedName>
</protein>
<proteinExistence type="predicted"/>
<evidence type="ECO:0000259" key="5">
    <source>
        <dbReference type="PROSITE" id="PS51123"/>
    </source>
</evidence>
<evidence type="ECO:0000256" key="4">
    <source>
        <dbReference type="SAM" id="Phobius"/>
    </source>
</evidence>
<evidence type="ECO:0000256" key="1">
    <source>
        <dbReference type="ARBA" id="ARBA00004442"/>
    </source>
</evidence>
<dbReference type="AlphaFoldDB" id="A0AAP9XY54"/>
<dbReference type="PRINTS" id="PR01021">
    <property type="entry name" value="OMPADOMAIN"/>
</dbReference>
<dbReference type="GeneID" id="45693581"/>
<dbReference type="InterPro" id="IPR050330">
    <property type="entry name" value="Bact_OuterMem_StrucFunc"/>
</dbReference>
<dbReference type="GO" id="GO:0009279">
    <property type="term" value="C:cell outer membrane"/>
    <property type="evidence" value="ECO:0007669"/>
    <property type="project" value="UniProtKB-SubCell"/>
</dbReference>
<feature type="transmembrane region" description="Helical" evidence="4">
    <location>
        <begin position="354"/>
        <end position="372"/>
    </location>
</feature>
<evidence type="ECO:0000256" key="3">
    <source>
        <dbReference type="PROSITE-ProRule" id="PRU00473"/>
    </source>
</evidence>
<accession>A0AAP9XY54</accession>
<dbReference type="PANTHER" id="PTHR30329:SF20">
    <property type="entry name" value="EXPORTED PROTEIN"/>
    <property type="match status" value="1"/>
</dbReference>
<dbReference type="SUPFAM" id="SSF103088">
    <property type="entry name" value="OmpA-like"/>
    <property type="match status" value="1"/>
</dbReference>
<reference evidence="6 7" key="1">
    <citation type="submission" date="2020-12" db="EMBL/GenBank/DDBJ databases">
        <title>FDA dAtabase for Regulatory Grade micrObial Sequences (FDA-ARGOS): Supporting development and validation of Infectious Disease Dx tests.</title>
        <authorList>
            <person name="Minogue T."/>
            <person name="Wolcott M."/>
            <person name="Wasieloski L."/>
            <person name="Aguilar W."/>
            <person name="Moore D."/>
            <person name="Jaissle J."/>
            <person name="Tallon L."/>
            <person name="Sadzewicz L."/>
            <person name="Zhao X."/>
            <person name="Boylan J."/>
            <person name="Ott S."/>
            <person name="Bowen H."/>
            <person name="Vavikolanu K."/>
            <person name="Mehta A."/>
            <person name="Aluvathingal J."/>
            <person name="Nadendla S."/>
            <person name="Yan Y."/>
            <person name="Sichtig H."/>
        </authorList>
    </citation>
    <scope>NUCLEOTIDE SEQUENCE [LARGE SCALE GENOMIC DNA]</scope>
    <source>
        <strain evidence="6 7">FDAARGOS_949</strain>
    </source>
</reference>
<feature type="transmembrane region" description="Helical" evidence="4">
    <location>
        <begin position="7"/>
        <end position="26"/>
    </location>
</feature>
<organism evidence="6 7">
    <name type="scientific">Burkholderia glumae</name>
    <name type="common">Pseudomonas glumae</name>
    <dbReference type="NCBI Taxonomy" id="337"/>
    <lineage>
        <taxon>Bacteria</taxon>
        <taxon>Pseudomonadati</taxon>
        <taxon>Pseudomonadota</taxon>
        <taxon>Betaproteobacteria</taxon>
        <taxon>Burkholderiales</taxon>
        <taxon>Burkholderiaceae</taxon>
        <taxon>Burkholderia</taxon>
    </lineage>
</organism>
<dbReference type="Gene3D" id="3.30.1330.60">
    <property type="entry name" value="OmpA-like domain"/>
    <property type="match status" value="1"/>
</dbReference>
<evidence type="ECO:0000313" key="7">
    <source>
        <dbReference type="Proteomes" id="UP000594892"/>
    </source>
</evidence>
<dbReference type="InterPro" id="IPR036737">
    <property type="entry name" value="OmpA-like_sf"/>
</dbReference>
<feature type="transmembrane region" description="Helical" evidence="4">
    <location>
        <begin position="32"/>
        <end position="54"/>
    </location>
</feature>
<feature type="domain" description="OmpA-like" evidence="5">
    <location>
        <begin position="447"/>
        <end position="565"/>
    </location>
</feature>
<dbReference type="RefSeq" id="WP_012733026.1">
    <property type="nucleotide sequence ID" value="NZ_CP021075.1"/>
</dbReference>
<keyword evidence="2 3" id="KW-0472">Membrane</keyword>
<evidence type="ECO:0000256" key="2">
    <source>
        <dbReference type="ARBA" id="ARBA00023136"/>
    </source>
</evidence>